<gene>
    <name evidence="2" type="primary">LOC111115127</name>
</gene>
<name>A0A8B8C1K9_CRAVI</name>
<evidence type="ECO:0000313" key="1">
    <source>
        <dbReference type="Proteomes" id="UP000694844"/>
    </source>
</evidence>
<reference evidence="2" key="1">
    <citation type="submission" date="2025-08" db="UniProtKB">
        <authorList>
            <consortium name="RefSeq"/>
        </authorList>
    </citation>
    <scope>IDENTIFICATION</scope>
    <source>
        <tissue evidence="2">Whole sample</tissue>
    </source>
</reference>
<dbReference type="OrthoDB" id="6206084at2759"/>
<organism evidence="1 2">
    <name type="scientific">Crassostrea virginica</name>
    <name type="common">Eastern oyster</name>
    <dbReference type="NCBI Taxonomy" id="6565"/>
    <lineage>
        <taxon>Eukaryota</taxon>
        <taxon>Metazoa</taxon>
        <taxon>Spiralia</taxon>
        <taxon>Lophotrochozoa</taxon>
        <taxon>Mollusca</taxon>
        <taxon>Bivalvia</taxon>
        <taxon>Autobranchia</taxon>
        <taxon>Pteriomorphia</taxon>
        <taxon>Ostreida</taxon>
        <taxon>Ostreoidea</taxon>
        <taxon>Ostreidae</taxon>
        <taxon>Crassostrea</taxon>
    </lineage>
</organism>
<protein>
    <submittedName>
        <fullName evidence="2">Uncharacterized protein LOC111115127</fullName>
    </submittedName>
</protein>
<dbReference type="KEGG" id="cvn:111115127"/>
<sequence>MISLCSSNYLLQTTLTPMKILNCNAAASVPSSFSKVFCDIEYYGKDSFVFGDAFRTGMDILGDYFIRNIVPKNRQFLSVFEKLLDFIDGDRSVKISDPHRVQNLRDKELAIILSNHLFGKLALTSYFAADKAWSCEDEGQCFCDDENCEMTGVYLDTSIGNVEVWHGCMDIVINNEMPVVVPWEAFSDSSNGNNGGEMKEESVLEGCAQLIAETIVFSFLQRKSHPDRNHFLTPCIGISNSEMVVVLYDAKNDVLLESSPIPCSKTHFRASFLTQPFSYHG</sequence>
<keyword evidence="1" id="KW-1185">Reference proteome</keyword>
<dbReference type="GeneID" id="111115127"/>
<accession>A0A8B8C1K9</accession>
<proteinExistence type="predicted"/>
<evidence type="ECO:0000313" key="2">
    <source>
        <dbReference type="RefSeq" id="XP_022309460.1"/>
    </source>
</evidence>
<dbReference type="RefSeq" id="XP_022309460.1">
    <property type="nucleotide sequence ID" value="XM_022453752.1"/>
</dbReference>
<dbReference type="Proteomes" id="UP000694844">
    <property type="component" value="Chromosome 9"/>
</dbReference>
<dbReference type="AlphaFoldDB" id="A0A8B8C1K9"/>